<dbReference type="PANTHER" id="PTHR11019:SF190">
    <property type="entry name" value="ARAC-FAMILY REGULATORY PROTEIN"/>
    <property type="match status" value="1"/>
</dbReference>
<dbReference type="FunFam" id="1.10.10.60:FF:000132">
    <property type="entry name" value="AraC family transcriptional regulator"/>
    <property type="match status" value="1"/>
</dbReference>
<dbReference type="EMBL" id="JAAKZH010000002">
    <property type="protein sequence ID" value="NGO63305.1"/>
    <property type="molecule type" value="Genomic_DNA"/>
</dbReference>
<evidence type="ECO:0000256" key="2">
    <source>
        <dbReference type="ARBA" id="ARBA00023015"/>
    </source>
</evidence>
<keyword evidence="2" id="KW-0805">Transcription regulation</keyword>
<keyword evidence="7" id="KW-1185">Reference proteome</keyword>
<reference evidence="6 7" key="1">
    <citation type="submission" date="2020-02" db="EMBL/GenBank/DDBJ databases">
        <title>Genome sequence of the type strain CCBAU10050 of Rhizobium daejeonense.</title>
        <authorList>
            <person name="Gao J."/>
            <person name="Sun J."/>
        </authorList>
    </citation>
    <scope>NUCLEOTIDE SEQUENCE [LARGE SCALE GENOMIC DNA]</scope>
    <source>
        <strain evidence="6 7">CCBAU10050</strain>
    </source>
</reference>
<feature type="domain" description="HTH araC/xylS-type" evidence="5">
    <location>
        <begin position="158"/>
        <end position="255"/>
    </location>
</feature>
<dbReference type="GO" id="GO:0043565">
    <property type="term" value="F:sequence-specific DNA binding"/>
    <property type="evidence" value="ECO:0007669"/>
    <property type="project" value="InterPro"/>
</dbReference>
<dbReference type="CDD" id="cd06124">
    <property type="entry name" value="cupin_NimR-like_N"/>
    <property type="match status" value="1"/>
</dbReference>
<dbReference type="InterPro" id="IPR011051">
    <property type="entry name" value="RmlC_Cupin_sf"/>
</dbReference>
<comment type="caution">
    <text evidence="6">The sequence shown here is derived from an EMBL/GenBank/DDBJ whole genome shotgun (WGS) entry which is preliminary data.</text>
</comment>
<evidence type="ECO:0000259" key="5">
    <source>
        <dbReference type="PROSITE" id="PS01124"/>
    </source>
</evidence>
<dbReference type="SMART" id="SM00342">
    <property type="entry name" value="HTH_ARAC"/>
    <property type="match status" value="1"/>
</dbReference>
<evidence type="ECO:0000313" key="7">
    <source>
        <dbReference type="Proteomes" id="UP000477849"/>
    </source>
</evidence>
<dbReference type="RefSeq" id="WP_163904347.1">
    <property type="nucleotide sequence ID" value="NZ_CP048427.1"/>
</dbReference>
<dbReference type="Gene3D" id="1.10.10.60">
    <property type="entry name" value="Homeodomain-like"/>
    <property type="match status" value="1"/>
</dbReference>
<dbReference type="SUPFAM" id="SSF51182">
    <property type="entry name" value="RmlC-like cupins"/>
    <property type="match status" value="1"/>
</dbReference>
<name>A0A6M1RWN8_9HYPH</name>
<dbReference type="PROSITE" id="PS00041">
    <property type="entry name" value="HTH_ARAC_FAMILY_1"/>
    <property type="match status" value="1"/>
</dbReference>
<gene>
    <name evidence="6" type="ORF">G6N76_06435</name>
</gene>
<proteinExistence type="predicted"/>
<accession>A0A6M1RWN8</accession>
<dbReference type="SUPFAM" id="SSF46689">
    <property type="entry name" value="Homeodomain-like"/>
    <property type="match status" value="1"/>
</dbReference>
<evidence type="ECO:0000313" key="6">
    <source>
        <dbReference type="EMBL" id="NGO63305.1"/>
    </source>
</evidence>
<dbReference type="InterPro" id="IPR018060">
    <property type="entry name" value="HTH_AraC"/>
</dbReference>
<keyword evidence="1" id="KW-0678">Repressor</keyword>
<dbReference type="Proteomes" id="UP000477849">
    <property type="component" value="Unassembled WGS sequence"/>
</dbReference>
<dbReference type="PROSITE" id="PS01124">
    <property type="entry name" value="HTH_ARAC_FAMILY_2"/>
    <property type="match status" value="1"/>
</dbReference>
<dbReference type="Pfam" id="PF12833">
    <property type="entry name" value="HTH_18"/>
    <property type="match status" value="1"/>
</dbReference>
<protein>
    <submittedName>
        <fullName evidence="6">Helix-turn-helix transcriptional regulator</fullName>
    </submittedName>
</protein>
<sequence>MPVQYGHIDGEPPRPVFLRTEYYRAGTIFPSRRQSWAELNYALEGVSEITIEGVPFLSPPHYAIWIPPGFRHEALNRHDIRYVTAYIEATLCADLPDEPCTLALSPLLKAIFADFDARGVRHPQTDADLRLAMVIVDQVRSAPRVLHYLPSTDDPLLAPVLQALQDDPGDKRSAAEWARFAGTTERTLARRAQDLLGMPLNDWRQRLKLVTALSLLEEGHSVQSVSHRLGYGNASAFIAMFRRLTRASPSQMRSSQKKGPSE</sequence>
<dbReference type="GO" id="GO:0003700">
    <property type="term" value="F:DNA-binding transcription factor activity"/>
    <property type="evidence" value="ECO:0007669"/>
    <property type="project" value="InterPro"/>
</dbReference>
<dbReference type="InterPro" id="IPR018062">
    <property type="entry name" value="HTH_AraC-typ_CS"/>
</dbReference>
<dbReference type="AlphaFoldDB" id="A0A6M1RWN8"/>
<evidence type="ECO:0000256" key="3">
    <source>
        <dbReference type="ARBA" id="ARBA00023125"/>
    </source>
</evidence>
<dbReference type="InterPro" id="IPR009057">
    <property type="entry name" value="Homeodomain-like_sf"/>
</dbReference>
<dbReference type="PANTHER" id="PTHR11019">
    <property type="entry name" value="HTH-TYPE TRANSCRIPTIONAL REGULATOR NIMR"/>
    <property type="match status" value="1"/>
</dbReference>
<evidence type="ECO:0000256" key="1">
    <source>
        <dbReference type="ARBA" id="ARBA00022491"/>
    </source>
</evidence>
<evidence type="ECO:0000256" key="4">
    <source>
        <dbReference type="ARBA" id="ARBA00023163"/>
    </source>
</evidence>
<keyword evidence="4" id="KW-0804">Transcription</keyword>
<keyword evidence="3" id="KW-0238">DNA-binding</keyword>
<organism evidence="6 7">
    <name type="scientific">Rhizobium daejeonense</name>
    <dbReference type="NCBI Taxonomy" id="240521"/>
    <lineage>
        <taxon>Bacteria</taxon>
        <taxon>Pseudomonadati</taxon>
        <taxon>Pseudomonadota</taxon>
        <taxon>Alphaproteobacteria</taxon>
        <taxon>Hyphomicrobiales</taxon>
        <taxon>Rhizobiaceae</taxon>
        <taxon>Rhizobium/Agrobacterium group</taxon>
        <taxon>Rhizobium</taxon>
    </lineage>
</organism>